<dbReference type="AlphaFoldDB" id="A0A0V1MRF9"/>
<name>A0A0V1MRF9_9BILA</name>
<sequence>MVSVHAVSMTQNSNIPFNKRLITALTVIWLVSSAENCPQVGMLIKLGGNITELSCSQLKFPFILKKKTAQLKDAHDGSKCTSMNMWFFTFHFANGYWQVNYSFGFLTDQTPYKL</sequence>
<keyword evidence="2" id="KW-1185">Reference proteome</keyword>
<organism evidence="1 2">
    <name type="scientific">Trichinella papuae</name>
    <dbReference type="NCBI Taxonomy" id="268474"/>
    <lineage>
        <taxon>Eukaryota</taxon>
        <taxon>Metazoa</taxon>
        <taxon>Ecdysozoa</taxon>
        <taxon>Nematoda</taxon>
        <taxon>Enoplea</taxon>
        <taxon>Dorylaimia</taxon>
        <taxon>Trichinellida</taxon>
        <taxon>Trichinellidae</taxon>
        <taxon>Trichinella</taxon>
    </lineage>
</organism>
<reference evidence="1 2" key="1">
    <citation type="submission" date="2015-01" db="EMBL/GenBank/DDBJ databases">
        <title>Evolution of Trichinella species and genotypes.</title>
        <authorList>
            <person name="Korhonen P.K."/>
            <person name="Edoardo P."/>
            <person name="Giuseppe L.R."/>
            <person name="Gasser R.B."/>
        </authorList>
    </citation>
    <scope>NUCLEOTIDE SEQUENCE [LARGE SCALE GENOMIC DNA]</scope>
    <source>
        <strain evidence="1">ISS1980</strain>
    </source>
</reference>
<proteinExistence type="predicted"/>
<protein>
    <submittedName>
        <fullName evidence="1">Uncharacterized protein</fullName>
    </submittedName>
</protein>
<dbReference type="EMBL" id="JYDO01000051">
    <property type="protein sequence ID" value="KRZ74374.1"/>
    <property type="molecule type" value="Genomic_DNA"/>
</dbReference>
<dbReference type="Proteomes" id="UP000054843">
    <property type="component" value="Unassembled WGS sequence"/>
</dbReference>
<evidence type="ECO:0000313" key="2">
    <source>
        <dbReference type="Proteomes" id="UP000054843"/>
    </source>
</evidence>
<evidence type="ECO:0000313" key="1">
    <source>
        <dbReference type="EMBL" id="KRZ74374.1"/>
    </source>
</evidence>
<comment type="caution">
    <text evidence="1">The sequence shown here is derived from an EMBL/GenBank/DDBJ whole genome shotgun (WGS) entry which is preliminary data.</text>
</comment>
<gene>
    <name evidence="1" type="ORF">T10_1289</name>
</gene>
<accession>A0A0V1MRF9</accession>